<gene>
    <name evidence="2" type="ORF">G8O29_16485</name>
</gene>
<evidence type="ECO:0000313" key="3">
    <source>
        <dbReference type="Proteomes" id="UP001515660"/>
    </source>
</evidence>
<dbReference type="InterPro" id="IPR012337">
    <property type="entry name" value="RNaseH-like_sf"/>
</dbReference>
<sequence length="77" mass="8010">MFLSMNHARAVIGGWVHDCNTARPHSSLGYLTPAAFAATSHPQRASTLRHLKSSAPMPVAHGPGARNSQLAVPVAAG</sequence>
<accession>A0ABX0GBD1</accession>
<dbReference type="EMBL" id="JAANHS010000020">
    <property type="protein sequence ID" value="NHB78319.1"/>
    <property type="molecule type" value="Genomic_DNA"/>
</dbReference>
<dbReference type="Pfam" id="PF13683">
    <property type="entry name" value="rve_3"/>
    <property type="match status" value="1"/>
</dbReference>
<dbReference type="InterPro" id="IPR001584">
    <property type="entry name" value="Integrase_cat-core"/>
</dbReference>
<dbReference type="Proteomes" id="UP001515660">
    <property type="component" value="Unassembled WGS sequence"/>
</dbReference>
<keyword evidence="3" id="KW-1185">Reference proteome</keyword>
<evidence type="ECO:0000313" key="2">
    <source>
        <dbReference type="EMBL" id="NHB78319.1"/>
    </source>
</evidence>
<feature type="domain" description="Integrase catalytic" evidence="1">
    <location>
        <begin position="2"/>
        <end position="33"/>
    </location>
</feature>
<comment type="caution">
    <text evidence="2">The sequence shown here is derived from an EMBL/GenBank/DDBJ whole genome shotgun (WGS) entry which is preliminary data.</text>
</comment>
<proteinExistence type="predicted"/>
<name>A0ABX0GBD1_9RHOB</name>
<dbReference type="SUPFAM" id="SSF53098">
    <property type="entry name" value="Ribonuclease H-like"/>
    <property type="match status" value="1"/>
</dbReference>
<protein>
    <submittedName>
        <fullName evidence="2">Transposase</fullName>
    </submittedName>
</protein>
<organism evidence="2 3">
    <name type="scientific">Rhodobacter calidifons</name>
    <dbReference type="NCBI Taxonomy" id="2715277"/>
    <lineage>
        <taxon>Bacteria</taxon>
        <taxon>Pseudomonadati</taxon>
        <taxon>Pseudomonadota</taxon>
        <taxon>Alphaproteobacteria</taxon>
        <taxon>Rhodobacterales</taxon>
        <taxon>Rhodobacter group</taxon>
        <taxon>Rhodobacter</taxon>
    </lineage>
</organism>
<reference evidence="2 3" key="1">
    <citation type="journal article" date="2022" name="Microorganisms">
        <title>Genome Sequence and Characterization of a Xanthorhodopsin-Containing, Aerobic Anoxygenic Phototrophic Rhodobacter Species, Isolated from Mesophilic Conditions at Yellowstone National Park.</title>
        <authorList>
            <person name="Kyndt J.A."/>
            <person name="Robertson S."/>
            <person name="Shoffstall I.B."/>
            <person name="Ramaley R.F."/>
            <person name="Meyer T.E."/>
        </authorList>
    </citation>
    <scope>NUCLEOTIDE SEQUENCE [LARGE SCALE GENOMIC DNA]</scope>
    <source>
        <strain evidence="2 3">M37P</strain>
    </source>
</reference>
<evidence type="ECO:0000259" key="1">
    <source>
        <dbReference type="Pfam" id="PF13683"/>
    </source>
</evidence>